<proteinExistence type="inferred from homology"/>
<dbReference type="SUPFAM" id="SSF53448">
    <property type="entry name" value="Nucleotide-diphospho-sugar transferases"/>
    <property type="match status" value="1"/>
</dbReference>
<feature type="binding site" evidence="8">
    <location>
        <begin position="12"/>
        <end position="14"/>
    </location>
    <ligand>
        <name>GTP</name>
        <dbReference type="ChEBI" id="CHEBI:37565"/>
    </ligand>
</feature>
<evidence type="ECO:0000256" key="7">
    <source>
        <dbReference type="ARBA" id="ARBA00023150"/>
    </source>
</evidence>
<gene>
    <name evidence="8" type="primary">mobA</name>
    <name evidence="10" type="ORF">C6570_14480</name>
</gene>
<dbReference type="NCBIfam" id="TIGR02665">
    <property type="entry name" value="molyb_mobA"/>
    <property type="match status" value="1"/>
</dbReference>
<dbReference type="Gene3D" id="3.90.550.10">
    <property type="entry name" value="Spore Coat Polysaccharide Biosynthesis Protein SpsA, Chain A"/>
    <property type="match status" value="1"/>
</dbReference>
<evidence type="ECO:0000256" key="3">
    <source>
        <dbReference type="ARBA" id="ARBA00022723"/>
    </source>
</evidence>
<dbReference type="AlphaFoldDB" id="A0A2S0MJZ4"/>
<keyword evidence="3 8" id="KW-0479">Metal-binding</keyword>
<name>A0A2S0MJZ4_9BURK</name>
<accession>A0A2S0MJZ4</accession>
<evidence type="ECO:0000256" key="8">
    <source>
        <dbReference type="HAMAP-Rule" id="MF_00316"/>
    </source>
</evidence>
<dbReference type="PANTHER" id="PTHR19136">
    <property type="entry name" value="MOLYBDENUM COFACTOR GUANYLYLTRANSFERASE"/>
    <property type="match status" value="1"/>
</dbReference>
<evidence type="ECO:0000313" key="11">
    <source>
        <dbReference type="Proteomes" id="UP000239709"/>
    </source>
</evidence>
<keyword evidence="4 8" id="KW-0547">Nucleotide-binding</keyword>
<dbReference type="Pfam" id="PF12804">
    <property type="entry name" value="NTP_transf_3"/>
    <property type="match status" value="1"/>
</dbReference>
<keyword evidence="7 8" id="KW-0501">Molybdenum cofactor biosynthesis</keyword>
<evidence type="ECO:0000259" key="9">
    <source>
        <dbReference type="Pfam" id="PF12804"/>
    </source>
</evidence>
<dbReference type="CDD" id="cd02503">
    <property type="entry name" value="MobA"/>
    <property type="match status" value="1"/>
</dbReference>
<dbReference type="KEGG" id="otk:C6570_14480"/>
<keyword evidence="10" id="KW-0548">Nucleotidyltransferase</keyword>
<keyword evidence="1 8" id="KW-0963">Cytoplasm</keyword>
<protein>
    <recommendedName>
        <fullName evidence="8">Molybdenum cofactor guanylyltransferase</fullName>
        <shortName evidence="8">MoCo guanylyltransferase</shortName>
        <ecNumber evidence="8">2.7.7.77</ecNumber>
    </recommendedName>
    <alternativeName>
        <fullName evidence="8">GTP:molybdopterin guanylyltransferase</fullName>
    </alternativeName>
    <alternativeName>
        <fullName evidence="8">Mo-MPT guanylyltransferase</fullName>
    </alternativeName>
    <alternativeName>
        <fullName evidence="8">Molybdopterin guanylyltransferase</fullName>
    </alternativeName>
    <alternativeName>
        <fullName evidence="8">Molybdopterin-guanine dinucleotide synthase</fullName>
        <shortName evidence="8">MGD synthase</shortName>
    </alternativeName>
</protein>
<comment type="subunit">
    <text evidence="8">Monomer.</text>
</comment>
<comment type="similarity">
    <text evidence="8">Belongs to the MobA family.</text>
</comment>
<dbReference type="InterPro" id="IPR029044">
    <property type="entry name" value="Nucleotide-diphossugar_trans"/>
</dbReference>
<dbReference type="PANTHER" id="PTHR19136:SF81">
    <property type="entry name" value="MOLYBDENUM COFACTOR GUANYLYLTRANSFERASE"/>
    <property type="match status" value="1"/>
</dbReference>
<dbReference type="GO" id="GO:0046872">
    <property type="term" value="F:metal ion binding"/>
    <property type="evidence" value="ECO:0007669"/>
    <property type="project" value="UniProtKB-KW"/>
</dbReference>
<dbReference type="InterPro" id="IPR025877">
    <property type="entry name" value="MobA-like_NTP_Trfase"/>
</dbReference>
<evidence type="ECO:0000256" key="4">
    <source>
        <dbReference type="ARBA" id="ARBA00022741"/>
    </source>
</evidence>
<comment type="subcellular location">
    <subcellularLocation>
        <location evidence="8">Cytoplasm</location>
    </subcellularLocation>
</comment>
<feature type="binding site" evidence="8">
    <location>
        <position position="25"/>
    </location>
    <ligand>
        <name>GTP</name>
        <dbReference type="ChEBI" id="CHEBI:37565"/>
    </ligand>
</feature>
<keyword evidence="2 8" id="KW-0808">Transferase</keyword>
<dbReference type="GO" id="GO:0005737">
    <property type="term" value="C:cytoplasm"/>
    <property type="evidence" value="ECO:0007669"/>
    <property type="project" value="UniProtKB-SubCell"/>
</dbReference>
<feature type="binding site" evidence="8">
    <location>
        <position position="74"/>
    </location>
    <ligand>
        <name>GTP</name>
        <dbReference type="ChEBI" id="CHEBI:37565"/>
    </ligand>
</feature>
<evidence type="ECO:0000313" key="10">
    <source>
        <dbReference type="EMBL" id="AVO36182.1"/>
    </source>
</evidence>
<comment type="catalytic activity">
    <reaction evidence="8">
        <text>Mo-molybdopterin + GTP + H(+) = Mo-molybdopterin guanine dinucleotide + diphosphate</text>
        <dbReference type="Rhea" id="RHEA:34243"/>
        <dbReference type="ChEBI" id="CHEBI:15378"/>
        <dbReference type="ChEBI" id="CHEBI:33019"/>
        <dbReference type="ChEBI" id="CHEBI:37565"/>
        <dbReference type="ChEBI" id="CHEBI:71302"/>
        <dbReference type="ChEBI" id="CHEBI:71310"/>
        <dbReference type="EC" id="2.7.7.77"/>
    </reaction>
</comment>
<feature type="binding site" evidence="8">
    <location>
        <position position="106"/>
    </location>
    <ligand>
        <name>Mg(2+)</name>
        <dbReference type="ChEBI" id="CHEBI:18420"/>
    </ligand>
</feature>
<evidence type="ECO:0000256" key="6">
    <source>
        <dbReference type="ARBA" id="ARBA00023134"/>
    </source>
</evidence>
<comment type="cofactor">
    <cofactor evidence="8">
        <name>Mg(2+)</name>
        <dbReference type="ChEBI" id="CHEBI:18420"/>
    </cofactor>
</comment>
<organism evidence="10 11">
    <name type="scientific">Ottowia oryzae</name>
    <dbReference type="NCBI Taxonomy" id="2109914"/>
    <lineage>
        <taxon>Bacteria</taxon>
        <taxon>Pseudomonadati</taxon>
        <taxon>Pseudomonadota</taxon>
        <taxon>Betaproteobacteria</taxon>
        <taxon>Burkholderiales</taxon>
        <taxon>Comamonadaceae</taxon>
        <taxon>Ottowia</taxon>
    </lineage>
</organism>
<sequence length="226" mass="23518">MLPAHAISAVLLAGGRGSRMGGADKGLQAFRGTPLAQNALQRLRAQTLAPAHVAISANRHLNDYAALGAPVLTDPPHLPAFAGPLAGFLAGLAQADTPWLLTVPCDVPLFPLSLCERLVQAAQAQQADIAIAAAPEHEAGQSDDGPAPLRRQPVFCLLRTALHADLAAYVHEGGRKIGAWAARHRTAVVPFDAPGDDPLAFANANTLDELHRLEGLMAPATPPAQP</sequence>
<keyword evidence="6 8" id="KW-0342">GTP-binding</keyword>
<dbReference type="EC" id="2.7.7.77" evidence="8"/>
<keyword evidence="11" id="KW-1185">Reference proteome</keyword>
<dbReference type="InterPro" id="IPR013482">
    <property type="entry name" value="Molybde_CF_guanTrfase"/>
</dbReference>
<dbReference type="OrthoDB" id="9788394at2"/>
<evidence type="ECO:0000256" key="5">
    <source>
        <dbReference type="ARBA" id="ARBA00022842"/>
    </source>
</evidence>
<dbReference type="GO" id="GO:1902758">
    <property type="term" value="P:bis(molybdopterin guanine dinucleotide)molybdenum biosynthetic process"/>
    <property type="evidence" value="ECO:0007669"/>
    <property type="project" value="TreeGrafter"/>
</dbReference>
<dbReference type="GO" id="GO:0061603">
    <property type="term" value="F:molybdenum cofactor guanylyltransferase activity"/>
    <property type="evidence" value="ECO:0007669"/>
    <property type="project" value="UniProtKB-EC"/>
</dbReference>
<comment type="function">
    <text evidence="8">Transfers a GMP moiety from GTP to Mo-molybdopterin (Mo-MPT) cofactor (Moco or molybdenum cofactor) to form Mo-molybdopterin guanine dinucleotide (Mo-MGD) cofactor.</text>
</comment>
<dbReference type="GO" id="GO:0005525">
    <property type="term" value="F:GTP binding"/>
    <property type="evidence" value="ECO:0007669"/>
    <property type="project" value="UniProtKB-UniRule"/>
</dbReference>
<evidence type="ECO:0000256" key="2">
    <source>
        <dbReference type="ARBA" id="ARBA00022679"/>
    </source>
</evidence>
<dbReference type="HAMAP" id="MF_00316">
    <property type="entry name" value="MobA"/>
    <property type="match status" value="1"/>
</dbReference>
<comment type="caution">
    <text evidence="8">Lacks conserved residue(s) required for the propagation of feature annotation.</text>
</comment>
<evidence type="ECO:0000256" key="1">
    <source>
        <dbReference type="ARBA" id="ARBA00022490"/>
    </source>
</evidence>
<comment type="domain">
    <text evidence="8">The N-terminal domain determines nucleotide recognition and specific binding, while the C-terminal domain determines the specific binding to the target protein.</text>
</comment>
<feature type="domain" description="MobA-like NTP transferase" evidence="9">
    <location>
        <begin position="9"/>
        <end position="179"/>
    </location>
</feature>
<reference evidence="10 11" key="1">
    <citation type="submission" date="2018-03" db="EMBL/GenBank/DDBJ databases">
        <title>Genome sequencing of Ottowia sp.</title>
        <authorList>
            <person name="Kim S.-J."/>
            <person name="Heo J."/>
            <person name="Kwon S.-W."/>
        </authorList>
    </citation>
    <scope>NUCLEOTIDE SEQUENCE [LARGE SCALE GENOMIC DNA]</scope>
    <source>
        <strain evidence="10 11">KADR8-3</strain>
    </source>
</reference>
<feature type="binding site" evidence="8">
    <location>
        <position position="106"/>
    </location>
    <ligand>
        <name>GTP</name>
        <dbReference type="ChEBI" id="CHEBI:37565"/>
    </ligand>
</feature>
<dbReference type="EMBL" id="CP027666">
    <property type="protein sequence ID" value="AVO36182.1"/>
    <property type="molecule type" value="Genomic_DNA"/>
</dbReference>
<keyword evidence="5 8" id="KW-0460">Magnesium</keyword>
<dbReference type="Proteomes" id="UP000239709">
    <property type="component" value="Chromosome"/>
</dbReference>